<evidence type="ECO:0000256" key="1">
    <source>
        <dbReference type="SAM" id="MobiDB-lite"/>
    </source>
</evidence>
<name>S8F3A3_FOMSC</name>
<evidence type="ECO:0000313" key="3">
    <source>
        <dbReference type="EMBL" id="EPS96220.1"/>
    </source>
</evidence>
<keyword evidence="2" id="KW-0472">Membrane</keyword>
<evidence type="ECO:0000256" key="2">
    <source>
        <dbReference type="SAM" id="Phobius"/>
    </source>
</evidence>
<keyword evidence="2" id="KW-0812">Transmembrane</keyword>
<feature type="transmembrane region" description="Helical" evidence="2">
    <location>
        <begin position="50"/>
        <end position="74"/>
    </location>
</feature>
<feature type="region of interest" description="Disordered" evidence="1">
    <location>
        <begin position="218"/>
        <end position="240"/>
    </location>
</feature>
<dbReference type="EMBL" id="KE504192">
    <property type="protein sequence ID" value="EPS96220.1"/>
    <property type="molecule type" value="Genomic_DNA"/>
</dbReference>
<feature type="transmembrane region" description="Helical" evidence="2">
    <location>
        <begin position="110"/>
        <end position="127"/>
    </location>
</feature>
<gene>
    <name evidence="3" type="ORF">FOMPIDRAFT_1053479</name>
</gene>
<dbReference type="AlphaFoldDB" id="S8F3A3"/>
<feature type="transmembrane region" description="Helical" evidence="2">
    <location>
        <begin position="139"/>
        <end position="160"/>
    </location>
</feature>
<dbReference type="HOGENOM" id="CLU_046025_5_0_1"/>
<feature type="compositionally biased region" description="Basic and acidic residues" evidence="1">
    <location>
        <begin position="228"/>
        <end position="240"/>
    </location>
</feature>
<evidence type="ECO:0000313" key="4">
    <source>
        <dbReference type="Proteomes" id="UP000015241"/>
    </source>
</evidence>
<dbReference type="PANTHER" id="PTHR40465">
    <property type="entry name" value="CHROMOSOME 1, WHOLE GENOME SHOTGUN SEQUENCE"/>
    <property type="match status" value="1"/>
</dbReference>
<proteinExistence type="predicted"/>
<protein>
    <submittedName>
        <fullName evidence="3">Uncharacterized protein</fullName>
    </submittedName>
</protein>
<organism evidence="3 4">
    <name type="scientific">Fomitopsis schrenkii</name>
    <name type="common">Brown rot fungus</name>
    <dbReference type="NCBI Taxonomy" id="2126942"/>
    <lineage>
        <taxon>Eukaryota</taxon>
        <taxon>Fungi</taxon>
        <taxon>Dikarya</taxon>
        <taxon>Basidiomycota</taxon>
        <taxon>Agaricomycotina</taxon>
        <taxon>Agaricomycetes</taxon>
        <taxon>Polyporales</taxon>
        <taxon>Fomitopsis</taxon>
    </lineage>
</organism>
<dbReference type="Proteomes" id="UP000015241">
    <property type="component" value="Unassembled WGS sequence"/>
</dbReference>
<feature type="transmembrane region" description="Helical" evidence="2">
    <location>
        <begin position="86"/>
        <end position="104"/>
    </location>
</feature>
<dbReference type="InParanoid" id="S8F3A3"/>
<accession>S8F3A3</accession>
<keyword evidence="4" id="KW-1185">Reference proteome</keyword>
<keyword evidence="2" id="KW-1133">Transmembrane helix</keyword>
<dbReference type="PANTHER" id="PTHR40465:SF1">
    <property type="entry name" value="DUF6534 DOMAIN-CONTAINING PROTEIN"/>
    <property type="match status" value="1"/>
</dbReference>
<reference evidence="3 4" key="1">
    <citation type="journal article" date="2012" name="Science">
        <title>The Paleozoic origin of enzymatic lignin decomposition reconstructed from 31 fungal genomes.</title>
        <authorList>
            <person name="Floudas D."/>
            <person name="Binder M."/>
            <person name="Riley R."/>
            <person name="Barry K."/>
            <person name="Blanchette R.A."/>
            <person name="Henrissat B."/>
            <person name="Martinez A.T."/>
            <person name="Otillar R."/>
            <person name="Spatafora J.W."/>
            <person name="Yadav J.S."/>
            <person name="Aerts A."/>
            <person name="Benoit I."/>
            <person name="Boyd A."/>
            <person name="Carlson A."/>
            <person name="Copeland A."/>
            <person name="Coutinho P.M."/>
            <person name="de Vries R.P."/>
            <person name="Ferreira P."/>
            <person name="Findley K."/>
            <person name="Foster B."/>
            <person name="Gaskell J."/>
            <person name="Glotzer D."/>
            <person name="Gorecki P."/>
            <person name="Heitman J."/>
            <person name="Hesse C."/>
            <person name="Hori C."/>
            <person name="Igarashi K."/>
            <person name="Jurgens J.A."/>
            <person name="Kallen N."/>
            <person name="Kersten P."/>
            <person name="Kohler A."/>
            <person name="Kuees U."/>
            <person name="Kumar T.K.A."/>
            <person name="Kuo A."/>
            <person name="LaButti K."/>
            <person name="Larrondo L.F."/>
            <person name="Lindquist E."/>
            <person name="Ling A."/>
            <person name="Lombard V."/>
            <person name="Lucas S."/>
            <person name="Lundell T."/>
            <person name="Martin R."/>
            <person name="McLaughlin D.J."/>
            <person name="Morgenstern I."/>
            <person name="Morin E."/>
            <person name="Murat C."/>
            <person name="Nagy L.G."/>
            <person name="Nolan M."/>
            <person name="Ohm R.A."/>
            <person name="Patyshakuliyeva A."/>
            <person name="Rokas A."/>
            <person name="Ruiz-Duenas F.J."/>
            <person name="Sabat G."/>
            <person name="Salamov A."/>
            <person name="Samejima M."/>
            <person name="Schmutz J."/>
            <person name="Slot J.C."/>
            <person name="St John F."/>
            <person name="Stenlid J."/>
            <person name="Sun H."/>
            <person name="Sun S."/>
            <person name="Syed K."/>
            <person name="Tsang A."/>
            <person name="Wiebenga A."/>
            <person name="Young D."/>
            <person name="Pisabarro A."/>
            <person name="Eastwood D.C."/>
            <person name="Martin F."/>
            <person name="Cullen D."/>
            <person name="Grigoriev I.V."/>
            <person name="Hibbett D.S."/>
        </authorList>
    </citation>
    <scope>NUCLEOTIDE SEQUENCE</scope>
    <source>
        <strain evidence="4">FP-58527</strain>
    </source>
</reference>
<dbReference type="STRING" id="743788.S8F3A3"/>
<sequence>MSPPRIVSSLLGPLALGILLASVVFGINCLQAYLYYTTFSRRDSAALKSYVAVLMTTDCVHVVLSIVVYYHYTVDCFGDLKALQSVYWLLLVQVLVGSVLGTMVRQTNHAIHLLVMYALNTCALNTYDPSLFAPAPSLLSSQTFFSILALATLVMFIIYPKTTICTSFWFVLVRVYTCSMLSTLNSRENIRQALESHGLISFPSMEVRRIRPEMTPNASVANVSKWDPPQDERTSDPSSH</sequence>
<dbReference type="OrthoDB" id="2802508at2759"/>